<dbReference type="InterPro" id="IPR011611">
    <property type="entry name" value="PfkB_dom"/>
</dbReference>
<organism evidence="4 5">
    <name type="scientific">Hypholoma sublateritium (strain FD-334 SS-4)</name>
    <dbReference type="NCBI Taxonomy" id="945553"/>
    <lineage>
        <taxon>Eukaryota</taxon>
        <taxon>Fungi</taxon>
        <taxon>Dikarya</taxon>
        <taxon>Basidiomycota</taxon>
        <taxon>Agaricomycotina</taxon>
        <taxon>Agaricomycetes</taxon>
        <taxon>Agaricomycetidae</taxon>
        <taxon>Agaricales</taxon>
        <taxon>Agaricineae</taxon>
        <taxon>Strophariaceae</taxon>
        <taxon>Hypholoma</taxon>
    </lineage>
</organism>
<dbReference type="PANTHER" id="PTHR10584">
    <property type="entry name" value="SUGAR KINASE"/>
    <property type="match status" value="1"/>
</dbReference>
<dbReference type="Proteomes" id="UP000054270">
    <property type="component" value="Unassembled WGS sequence"/>
</dbReference>
<feature type="domain" description="Carbohydrate kinase PfkB" evidence="3">
    <location>
        <begin position="11"/>
        <end position="240"/>
    </location>
</feature>
<protein>
    <recommendedName>
        <fullName evidence="3">Carbohydrate kinase PfkB domain-containing protein</fullName>
    </recommendedName>
</protein>
<evidence type="ECO:0000256" key="2">
    <source>
        <dbReference type="ARBA" id="ARBA00022777"/>
    </source>
</evidence>
<keyword evidence="2" id="KW-0418">Kinase</keyword>
<proteinExistence type="predicted"/>
<evidence type="ECO:0000313" key="4">
    <source>
        <dbReference type="EMBL" id="KJA21461.1"/>
    </source>
</evidence>
<reference evidence="5" key="1">
    <citation type="submission" date="2014-04" db="EMBL/GenBank/DDBJ databases">
        <title>Evolutionary Origins and Diversification of the Mycorrhizal Mutualists.</title>
        <authorList>
            <consortium name="DOE Joint Genome Institute"/>
            <consortium name="Mycorrhizal Genomics Consortium"/>
            <person name="Kohler A."/>
            <person name="Kuo A."/>
            <person name="Nagy L.G."/>
            <person name="Floudas D."/>
            <person name="Copeland A."/>
            <person name="Barry K.W."/>
            <person name="Cichocki N."/>
            <person name="Veneault-Fourrey C."/>
            <person name="LaButti K."/>
            <person name="Lindquist E.A."/>
            <person name="Lipzen A."/>
            <person name="Lundell T."/>
            <person name="Morin E."/>
            <person name="Murat C."/>
            <person name="Riley R."/>
            <person name="Ohm R."/>
            <person name="Sun H."/>
            <person name="Tunlid A."/>
            <person name="Henrissat B."/>
            <person name="Grigoriev I.V."/>
            <person name="Hibbett D.S."/>
            <person name="Martin F."/>
        </authorList>
    </citation>
    <scope>NUCLEOTIDE SEQUENCE [LARGE SCALE GENOMIC DNA]</scope>
    <source>
        <strain evidence="5">FD-334 SS-4</strain>
    </source>
</reference>
<dbReference type="OrthoDB" id="415590at2759"/>
<accession>A0A0D2NY90</accession>
<evidence type="ECO:0000259" key="3">
    <source>
        <dbReference type="Pfam" id="PF00294"/>
    </source>
</evidence>
<keyword evidence="5" id="KW-1185">Reference proteome</keyword>
<dbReference type="SUPFAM" id="SSF53613">
    <property type="entry name" value="Ribokinase-like"/>
    <property type="match status" value="1"/>
</dbReference>
<evidence type="ECO:0000256" key="1">
    <source>
        <dbReference type="ARBA" id="ARBA00022679"/>
    </source>
</evidence>
<dbReference type="STRING" id="945553.A0A0D2NY90"/>
<dbReference type="AlphaFoldDB" id="A0A0D2NY90"/>
<dbReference type="OMA" id="KPIHANT"/>
<dbReference type="Pfam" id="PF00294">
    <property type="entry name" value="PfkB"/>
    <property type="match status" value="1"/>
</dbReference>
<dbReference type="InterPro" id="IPR029056">
    <property type="entry name" value="Ribokinase-like"/>
</dbReference>
<evidence type="ECO:0000313" key="5">
    <source>
        <dbReference type="Proteomes" id="UP000054270"/>
    </source>
</evidence>
<keyword evidence="1" id="KW-0808">Transferase</keyword>
<dbReference type="PANTHER" id="PTHR10584:SF166">
    <property type="entry name" value="RIBOKINASE"/>
    <property type="match status" value="1"/>
</dbReference>
<dbReference type="Gene3D" id="3.40.1190.20">
    <property type="match status" value="1"/>
</dbReference>
<dbReference type="GO" id="GO:0016301">
    <property type="term" value="F:kinase activity"/>
    <property type="evidence" value="ECO:0007669"/>
    <property type="project" value="UniProtKB-KW"/>
</dbReference>
<gene>
    <name evidence="4" type="ORF">HYPSUDRAFT_42112</name>
</gene>
<dbReference type="EMBL" id="KN817558">
    <property type="protein sequence ID" value="KJA21461.1"/>
    <property type="molecule type" value="Genomic_DNA"/>
</dbReference>
<name>A0A0D2NY90_HYPSF</name>
<sequence length="252" mass="25573">MGGYGVGGEIVVVDEPTGRAIIQVDREGENSIVLFPGANHSEAVERAFEARGAGWFPPAACVLLQNEISPRATRYAMEHSGAAVVVYNPSPLPSPEELRALPWARVAWLVVNAAEARGVLAALDAGELGGADAGGVLARLAALPALRATGVVCTLGVDGVIAAVRGAGAAVETVRVGAAKLRGAVRDTTGAGDCFTGYFAQGVVGLPGGPGADAIARVLQTCVAAAGMCCEKRGTVDSIPVRAHVEARMRLA</sequence>